<dbReference type="OrthoDB" id="1946582at2"/>
<proteinExistence type="predicted"/>
<sequence length="2450" mass="272043">MNKNKENSPKAYYYNDKLCTKLEFKNTISLPCKKPKIKYLKKISINPYITNTKTVELSMNIDPNNKKLSLTAKRLLIEGYLEATFIYIFCELNESVCSVNFKIPFHTYINLDDSSNIYLDKYTVKPFIKNICAKSIDCKNICLNFNLFLLANKKALPPPIKKLPNSIIINNINNNEVAKIEFNVTNKKFIVTSTGEIPNATLGAQEYFIIQLRNINTGRVIMRTQILANENANNFVIDLNNLNFSFDDNFIQLDYLVPPSINITNFPKLGETHIPNSPREFYRITPNGLIAYIPPEPPVPPPPTINKLPNTIIVNNRGTSSQTPITTIEFDSDNKKFLVIPTAILMNSNGNFSFKLKDGNNERIKASSTILSNTNSFNFANTLSHQIFEYNDVLEIDYSPSVELIVTNFPDSGQTYRPSTIKELFRITPDGLIAYIPPEPPVPPPPTINKLPNTIIVDNRTSSSQIPITLIEFDSDNKKLLVIPTDTLMNATGNFSFKLKDSNNQTIKTSSTIANNTTSRNFANALNGSSFEYNDILEIDFSPSVELIVTNFPTSGQTYKPTTIKEFFRITPNGLIVYVPPTPPPPPPTINKLPNTIIINGNFGAEVAKIEFDSDKTSFIITSTGEIPDPTMRDTTYFSLKLKSLNDQRIKIQDIIKTNESANNFAIRLNGQTFNYTDILEIEYLAPNNITITNYPSTGQIHRPSNKKEYFQITSTGLIPYTPPSVGITNKIIILNDDGDDVSTIEFDSSSKKFKVTSTTEIPDVTQGATPYFTLKLKDKATNTTKINAFIPSNITANNFRDSLNNFGFEFTDYLELDYFEPANIIITNYPTKGNDYIATNNKEYYSITPQGLVSYIPIPPPIPPTIPPPPTINKLPNTIIVDNRRNTGSVITLIDFDSDNKKLIILPTDTLMNSTGTFSFKLKDSNNQIVKASSTIVSNTNSRNFANTLNGKVFEYDDILEIDFSSSLEVIVTNFPTSGKNFIPQTLKSFFRITPNGLIAYVPPTPPPPPPTINKLPNTIIINGNFGAEIAKIEFDSDKTSFIITSTGEVPDPTMGNTTYFSLKLKSLNDQRIKIQDIIKTNESANNFASKLNNQIFSYTDILELEYLVPNNITITNYPSTGQVYKPSNKKEYFQITSTGLIPYTPPSVGITNKIIILNDDGDDVSTIEFDSSSKKFKVTSTTEIPDVTQGATPYFTFKLKDKATNTTKINTFIPSNITANNFRDSLNNFDFEFTDYLELDYFEPSNITITDYPTRGRDHIPTNDKEYYSITPTGLVAYIPPTPPSTVMNSKIKLYIRNTGSPNNLEEVASIELNKTTSQFVVTSIDKTISLGLPEYFNFTRLNSSGTILDNVSINNSDNITKLNILNNKPFSSGNIVSLRYVNKDLVKVENIKSAPSYMLKDSKDLFKIENGELTPYTPVLLPNIITFTDSITSPVGSISFNTTLRILTVFFTISQVSSTFANDDYFTVRLKNSAGALKGEKIIKGKDNFSEIAIVFDNSKFEYGDILELIYKETNKVSISNFGSTGTTFIAPRNSSSYIITPTGLQLLPNTLKNTITFTGANNEQISTISFNIDNNNLIVTSTGQIANQSIGGNKAFGIELIDPFSTVKLASSVKGNENANNFKSTLNNKPFMIGDIILLEYADKSKVSISNYPNDGTNYTPIKNMEESFLITSNGLVKVNILPNIILVKNTDDSNLFYILFDTINKRLIVKDTGTTTRPSGPTKVPYYILIELKYSNGLLKSYGYLKPSGDNSSIITTALNGKPFDFRDIINLTYINEKKVFITNMPTVTPNPQKLGQGFIITENGLQANASGITKNTIIVKGDADAEIVDIKFPMPGPKLDLDDKGGKVPSQFFGEEYFKLTLNRFNTNVKTESSLIFTSASDTPDDFIDPLQNEDVYFESLITLNYKESNRVQVTNVNIPASFTKPRAFTETFIVTLDGLKLADNTIKFLDASNITVAIMTFNHVNKRVMIWGDTRAINNNSPFNTQEYFAIEIKNSTGAITSSSSAQGQSFASNLETGLNYEPFNYGDTLTLKYKENQKISISNYPARGSYVYSPETTNTEESFKITAFGLIPNNNIIRNIIMVLDGDNILATIMFNKDTKKIIAYSTGKTASNKTPANYFKIVLKNGNTVVAQTNLLANESANKVKVDLNDKDFDTGYIIEITAIPNTLLVANYTNVTDRFTTISPLKTMFLEITAQALVPYNPPATFLDNVINFRSANNTSDAATIKFDIATNRLNVVADGMTVEASDKFDFILKSNTGSEKIKASINGGENGNTFASTLTDASFEIGDKVELGTVDRSRALIKNLPIPPNEYFSPGSPETFTIAADGLKFASTSPLSTAQVLPQRIAVQGKINATVTDILATVYFDNNSKKLIAYSTGKTIVSSTETGEYFALVIKDSSDNEIKTGIINIGENANKFATDLNGFAFQDNYIITIRINQNA</sequence>
<comment type="caution">
    <text evidence="2">The sequence shown here is derived from an EMBL/GenBank/DDBJ whole genome shotgun (WGS) entry which is preliminary data.</text>
</comment>
<evidence type="ECO:0000313" key="2">
    <source>
        <dbReference type="EMBL" id="MPQ42426.1"/>
    </source>
</evidence>
<dbReference type="RefSeq" id="WP_152887040.1">
    <property type="nucleotide sequence ID" value="NZ_WHJC01000007.1"/>
</dbReference>
<dbReference type="Pfam" id="PF12673">
    <property type="entry name" value="SipL"/>
    <property type="match status" value="1"/>
</dbReference>
<dbReference type="EMBL" id="WHJC01000007">
    <property type="protein sequence ID" value="MPQ42426.1"/>
    <property type="molecule type" value="Genomic_DNA"/>
</dbReference>
<reference evidence="2 3" key="1">
    <citation type="submission" date="2019-10" db="EMBL/GenBank/DDBJ databases">
        <title>The Genome Sequence of Clostridium tarantellae Isolated from Fish Brain.</title>
        <authorList>
            <person name="Bano L."/>
            <person name="Kiel M."/>
            <person name="Sales G."/>
            <person name="Doxey A.C."/>
            <person name="Mansfield M.J."/>
            <person name="Schiavone M."/>
            <person name="Rossetto O."/>
            <person name="Pirazzini M."/>
            <person name="Dobrindt U."/>
            <person name="Montecucco C."/>
        </authorList>
    </citation>
    <scope>NUCLEOTIDE SEQUENCE [LARGE SCALE GENOMIC DNA]</scope>
    <source>
        <strain evidence="2 3">DSM 3997</strain>
    </source>
</reference>
<gene>
    <name evidence="2" type="ORF">GBZ86_01415</name>
</gene>
<dbReference type="InterPro" id="IPR024300">
    <property type="entry name" value="SipL_SPOCS_dom"/>
</dbReference>
<feature type="domain" description="SipL SPOCS" evidence="1">
    <location>
        <begin position="45"/>
        <end position="132"/>
    </location>
</feature>
<dbReference type="Proteomes" id="UP000430345">
    <property type="component" value="Unassembled WGS sequence"/>
</dbReference>
<evidence type="ECO:0000259" key="1">
    <source>
        <dbReference type="Pfam" id="PF12673"/>
    </source>
</evidence>
<accession>A0A6I1MFW7</accession>
<name>A0A6I1MFW7_9CLOT</name>
<evidence type="ECO:0000313" key="3">
    <source>
        <dbReference type="Proteomes" id="UP000430345"/>
    </source>
</evidence>
<keyword evidence="3" id="KW-1185">Reference proteome</keyword>
<protein>
    <submittedName>
        <fullName evidence="2">DUF3794 domain-containing protein</fullName>
    </submittedName>
</protein>
<organism evidence="2 3">
    <name type="scientific">Clostridium tarantellae</name>
    <dbReference type="NCBI Taxonomy" id="39493"/>
    <lineage>
        <taxon>Bacteria</taxon>
        <taxon>Bacillati</taxon>
        <taxon>Bacillota</taxon>
        <taxon>Clostridia</taxon>
        <taxon>Eubacteriales</taxon>
        <taxon>Clostridiaceae</taxon>
        <taxon>Clostridium</taxon>
    </lineage>
</organism>